<keyword evidence="14" id="KW-1185">Reference proteome</keyword>
<protein>
    <recommendedName>
        <fullName evidence="15">Beta-mannosyltransferase 1</fullName>
    </recommendedName>
</protein>
<comment type="subcellular location">
    <subcellularLocation>
        <location evidence="1">Membrane</location>
        <topology evidence="1">Single-pass type II membrane protein</topology>
    </subcellularLocation>
</comment>
<keyword evidence="4" id="KW-0808">Transferase</keyword>
<dbReference type="GO" id="GO:0016020">
    <property type="term" value="C:membrane"/>
    <property type="evidence" value="ECO:0007669"/>
    <property type="project" value="UniProtKB-SubCell"/>
</dbReference>
<evidence type="ECO:0000256" key="8">
    <source>
        <dbReference type="ARBA" id="ARBA00023136"/>
    </source>
</evidence>
<evidence type="ECO:0000256" key="4">
    <source>
        <dbReference type="ARBA" id="ARBA00022679"/>
    </source>
</evidence>
<dbReference type="Proteomes" id="UP001378960">
    <property type="component" value="Unassembled WGS sequence"/>
</dbReference>
<comment type="caution">
    <text evidence="13">The sequence shown here is derived from an EMBL/GenBank/DDBJ whole genome shotgun (WGS) entry which is preliminary data.</text>
</comment>
<keyword evidence="10" id="KW-0961">Cell wall biogenesis/degradation</keyword>
<evidence type="ECO:0000256" key="1">
    <source>
        <dbReference type="ARBA" id="ARBA00004606"/>
    </source>
</evidence>
<gene>
    <name evidence="13" type="ORF">DAPK24_031820</name>
</gene>
<evidence type="ECO:0000313" key="14">
    <source>
        <dbReference type="Proteomes" id="UP001378960"/>
    </source>
</evidence>
<dbReference type="GO" id="GO:0071555">
    <property type="term" value="P:cell wall organization"/>
    <property type="evidence" value="ECO:0007669"/>
    <property type="project" value="UniProtKB-KW"/>
</dbReference>
<evidence type="ECO:0000256" key="9">
    <source>
        <dbReference type="ARBA" id="ARBA00023180"/>
    </source>
</evidence>
<evidence type="ECO:0000256" key="3">
    <source>
        <dbReference type="ARBA" id="ARBA00022676"/>
    </source>
</evidence>
<comment type="similarity">
    <text evidence="2">Belongs to the BMT family.</text>
</comment>
<feature type="transmembrane region" description="Helical" evidence="12">
    <location>
        <begin position="14"/>
        <end position="33"/>
    </location>
</feature>
<evidence type="ECO:0000256" key="6">
    <source>
        <dbReference type="ARBA" id="ARBA00022968"/>
    </source>
</evidence>
<dbReference type="GO" id="GO:0000030">
    <property type="term" value="F:mannosyltransferase activity"/>
    <property type="evidence" value="ECO:0007669"/>
    <property type="project" value="InterPro"/>
</dbReference>
<keyword evidence="5 12" id="KW-0812">Transmembrane</keyword>
<keyword evidence="6" id="KW-0735">Signal-anchor</keyword>
<sequence length="626" mass="71150">MAMRLHTKNLAKRLLKYIVIIAFISFVYVFWPYQQIEKLSDSLTLDEKNDYLDSILNPPKNEIYDGNSDPLKADFNPNNDKFDFSSKIDIEKMNRALNKMKMKPLTNDKGSTIGKESDSDFESQVIEKVNVIPDILSKQTFLTSDPLSGFLGSFDINKNIEPSCGKILYKPTDDEKLINYSEKELLLEDDLIEMRKWLLNSKFAEIVKTVDPHSADGTSLSDISHWFKSFSSSVWLPEEQLHMVASTIVYAPNDENVPLVSFLRLQLFNNEWKEIKGRRIRYSGLTDKDIDSALREYAKSNEERHLERISLRFPSILNIPILGDVKPKQGKTIGPTKPYLIYKDGEYRSEPVIVFDMDTNGVSKKYIVLPLNKPVGSDLEHPPLRFKGLTTLENDAWVPFFDSVRIGDSKTSQGDIHFINYNLLSVFKCSLDSGRCSKIQQQNPTKKDQSINSIKGGSSLFPLPRQIVQSLTDGDKNHRLQIWAGIPTIETSNGLQSILMVLIKDDGVFRIELLSSPLEINDFISDISYWDIASSGGGNNFNDHMLVTKITEDGRVNIVTLQNIVNYILGAIAPDGKLPAQTYNQELSYDRTRLVFQCANEISKSSSSFKNDDDVNNFKDKTTEEW</sequence>
<accession>A0AAV5R5K9</accession>
<evidence type="ECO:0000256" key="10">
    <source>
        <dbReference type="ARBA" id="ARBA00023316"/>
    </source>
</evidence>
<name>A0AAV5R5K9_PICKL</name>
<organism evidence="13 14">
    <name type="scientific">Pichia kluyveri</name>
    <name type="common">Yeast</name>
    <dbReference type="NCBI Taxonomy" id="36015"/>
    <lineage>
        <taxon>Eukaryota</taxon>
        <taxon>Fungi</taxon>
        <taxon>Dikarya</taxon>
        <taxon>Ascomycota</taxon>
        <taxon>Saccharomycotina</taxon>
        <taxon>Pichiomycetes</taxon>
        <taxon>Pichiales</taxon>
        <taxon>Pichiaceae</taxon>
        <taxon>Pichia</taxon>
    </lineage>
</organism>
<proteinExistence type="inferred from homology"/>
<dbReference type="InterPro" id="IPR021988">
    <property type="entry name" value="BMT1"/>
</dbReference>
<evidence type="ECO:0000256" key="7">
    <source>
        <dbReference type="ARBA" id="ARBA00022989"/>
    </source>
</evidence>
<evidence type="ECO:0000256" key="11">
    <source>
        <dbReference type="SAM" id="MobiDB-lite"/>
    </source>
</evidence>
<reference evidence="13 14" key="1">
    <citation type="journal article" date="2023" name="Elife">
        <title>Identification of key yeast species and microbe-microbe interactions impacting larval growth of Drosophila in the wild.</title>
        <authorList>
            <person name="Mure A."/>
            <person name="Sugiura Y."/>
            <person name="Maeda R."/>
            <person name="Honda K."/>
            <person name="Sakurai N."/>
            <person name="Takahashi Y."/>
            <person name="Watada M."/>
            <person name="Katoh T."/>
            <person name="Gotoh A."/>
            <person name="Gotoh Y."/>
            <person name="Taniguchi I."/>
            <person name="Nakamura K."/>
            <person name="Hayashi T."/>
            <person name="Katayama T."/>
            <person name="Uemura T."/>
            <person name="Hattori Y."/>
        </authorList>
    </citation>
    <scope>NUCLEOTIDE SEQUENCE [LARGE SCALE GENOMIC DNA]</scope>
    <source>
        <strain evidence="13 14">PK-24</strain>
    </source>
</reference>
<evidence type="ECO:0000313" key="13">
    <source>
        <dbReference type="EMBL" id="GMM46607.1"/>
    </source>
</evidence>
<keyword evidence="8 12" id="KW-0472">Membrane</keyword>
<keyword evidence="9" id="KW-0325">Glycoprotein</keyword>
<evidence type="ECO:0008006" key="15">
    <source>
        <dbReference type="Google" id="ProtNLM"/>
    </source>
</evidence>
<dbReference type="EMBL" id="BTGB01000004">
    <property type="protein sequence ID" value="GMM46607.1"/>
    <property type="molecule type" value="Genomic_DNA"/>
</dbReference>
<feature type="compositionally biased region" description="Basic and acidic residues" evidence="11">
    <location>
        <begin position="610"/>
        <end position="626"/>
    </location>
</feature>
<feature type="region of interest" description="Disordered" evidence="11">
    <location>
        <begin position="605"/>
        <end position="626"/>
    </location>
</feature>
<dbReference type="Pfam" id="PF12141">
    <property type="entry name" value="BMT"/>
    <property type="match status" value="2"/>
</dbReference>
<evidence type="ECO:0000256" key="12">
    <source>
        <dbReference type="SAM" id="Phobius"/>
    </source>
</evidence>
<keyword evidence="3" id="KW-0328">Glycosyltransferase</keyword>
<evidence type="ECO:0000256" key="5">
    <source>
        <dbReference type="ARBA" id="ARBA00022692"/>
    </source>
</evidence>
<dbReference type="AlphaFoldDB" id="A0AAV5R5K9"/>
<evidence type="ECO:0000256" key="2">
    <source>
        <dbReference type="ARBA" id="ARBA00009486"/>
    </source>
</evidence>
<keyword evidence="7 12" id="KW-1133">Transmembrane helix</keyword>